<comment type="similarity">
    <text evidence="9">Belongs to the NAD synthetase family.</text>
</comment>
<gene>
    <name evidence="7" type="primary">nadE</name>
    <name evidence="11" type="ORF">IPP15_08945</name>
</gene>
<dbReference type="Gene3D" id="3.40.50.620">
    <property type="entry name" value="HUPs"/>
    <property type="match status" value="1"/>
</dbReference>
<evidence type="ECO:0000256" key="1">
    <source>
        <dbReference type="ARBA" id="ARBA00005188"/>
    </source>
</evidence>
<dbReference type="SUPFAM" id="SSF52402">
    <property type="entry name" value="Adenine nucleotide alpha hydrolases-like"/>
    <property type="match status" value="1"/>
</dbReference>
<dbReference type="CDD" id="cd07570">
    <property type="entry name" value="GAT_Gln-NAD-synth"/>
    <property type="match status" value="1"/>
</dbReference>
<comment type="catalytic activity">
    <reaction evidence="7 8">
        <text>deamido-NAD(+) + L-glutamine + ATP + H2O = L-glutamate + AMP + diphosphate + NAD(+) + H(+)</text>
        <dbReference type="Rhea" id="RHEA:24384"/>
        <dbReference type="ChEBI" id="CHEBI:15377"/>
        <dbReference type="ChEBI" id="CHEBI:15378"/>
        <dbReference type="ChEBI" id="CHEBI:29985"/>
        <dbReference type="ChEBI" id="CHEBI:30616"/>
        <dbReference type="ChEBI" id="CHEBI:33019"/>
        <dbReference type="ChEBI" id="CHEBI:57540"/>
        <dbReference type="ChEBI" id="CHEBI:58359"/>
        <dbReference type="ChEBI" id="CHEBI:58437"/>
        <dbReference type="ChEBI" id="CHEBI:456215"/>
        <dbReference type="EC" id="6.3.5.1"/>
    </reaction>
</comment>
<feature type="binding site" evidence="7">
    <location>
        <begin position="294"/>
        <end position="301"/>
    </location>
    <ligand>
        <name>ATP</name>
        <dbReference type="ChEBI" id="CHEBI:30616"/>
    </ligand>
</feature>
<dbReference type="InterPro" id="IPR014445">
    <property type="entry name" value="Gln-dep_NAD_synthase"/>
</dbReference>
<dbReference type="HAMAP" id="MF_02090">
    <property type="entry name" value="NadE_glutamine_dep"/>
    <property type="match status" value="1"/>
</dbReference>
<dbReference type="GO" id="GO:0005737">
    <property type="term" value="C:cytoplasm"/>
    <property type="evidence" value="ECO:0007669"/>
    <property type="project" value="InterPro"/>
</dbReference>
<evidence type="ECO:0000259" key="10">
    <source>
        <dbReference type="PROSITE" id="PS50263"/>
    </source>
</evidence>
<evidence type="ECO:0000313" key="11">
    <source>
        <dbReference type="EMBL" id="MBK9982538.1"/>
    </source>
</evidence>
<feature type="active site" description="Nucleophile; for glutaminase activity" evidence="7">
    <location>
        <position position="148"/>
    </location>
</feature>
<dbReference type="NCBIfam" id="TIGR00552">
    <property type="entry name" value="nadE"/>
    <property type="match status" value="1"/>
</dbReference>
<dbReference type="GO" id="GO:0005524">
    <property type="term" value="F:ATP binding"/>
    <property type="evidence" value="ECO:0007669"/>
    <property type="project" value="UniProtKB-UniRule"/>
</dbReference>
<keyword evidence="3 7" id="KW-0436">Ligase</keyword>
<dbReference type="PANTHER" id="PTHR23090">
    <property type="entry name" value="NH 3 /GLUTAMINE-DEPENDENT NAD + SYNTHETASE"/>
    <property type="match status" value="1"/>
</dbReference>
<keyword evidence="4 7" id="KW-0547">Nucleotide-binding</keyword>
<reference evidence="11 12" key="1">
    <citation type="submission" date="2020-10" db="EMBL/GenBank/DDBJ databases">
        <title>Connecting structure to function with the recovery of over 1000 high-quality activated sludge metagenome-assembled genomes encoding full-length rRNA genes using long-read sequencing.</title>
        <authorList>
            <person name="Singleton C.M."/>
            <person name="Petriglieri F."/>
            <person name="Kristensen J.M."/>
            <person name="Kirkegaard R.H."/>
            <person name="Michaelsen T.Y."/>
            <person name="Andersen M.H."/>
            <person name="Karst S.M."/>
            <person name="Dueholm M.S."/>
            <person name="Nielsen P.H."/>
            <person name="Albertsen M."/>
        </authorList>
    </citation>
    <scope>NUCLEOTIDE SEQUENCE [LARGE SCALE GENOMIC DNA]</scope>
    <source>
        <strain evidence="11">Ribe_18-Q3-R11-54_MAXAC.273</strain>
    </source>
</reference>
<comment type="caution">
    <text evidence="11">The sequence shown here is derived from an EMBL/GenBank/DDBJ whole genome shotgun (WGS) entry which is preliminary data.</text>
</comment>
<sequence>MKIAIAQLNYHIGNFDGNLQKMLKATAEAKSKGADLIVFGELATCGYPPRDFLEFRDFIRLADESIDQLREASVGIGIAVGSPTINPVVEGKDLHNSVFLLYNQEILHVQHKTLLPTYDVFDEYRYFEPANKHKTVMFKGKRIALTVCEDLWNVGNLNPLYKVCPMDMMMPEKPDLIINVSASPFDYNHAAERIEVLRENVKRYNIPLFYSNNIGAQTEIIFDGGSLIFSPDGQVYDEMPYFVEEIRYYQLEDVMKGGYRREQAKEKITLIHDAIILGLKDYFGKLGLKKAILGLSGGIDSAITTVMAVRALGKENVRVVLMPSPFSSSHSVEDAKALAENLGIRYDIIPIKDPYESFLKTLEGVLEGKPFDVTEENIQARCRAIILMAISNKHGNILLNTTNKSEFAVGYGTLYGDLAGGLSVLGDIYKTEIYLLADYINKDEKIIPENSINKPPSAELRPNQKDSDSLPEYHILDPILYMYIERRLGPQEIIDMGYDEALVRRILKLVNISEFKRHQTAPVLRVSPKAFGVGRRMPIVGKYLS</sequence>
<dbReference type="PROSITE" id="PS50263">
    <property type="entry name" value="CN_HYDROLASE"/>
    <property type="match status" value="1"/>
</dbReference>
<dbReference type="GO" id="GO:0004359">
    <property type="term" value="F:glutaminase activity"/>
    <property type="evidence" value="ECO:0007669"/>
    <property type="project" value="InterPro"/>
</dbReference>
<feature type="active site" description="For glutaminase activity" evidence="7">
    <location>
        <position position="112"/>
    </location>
</feature>
<evidence type="ECO:0000256" key="2">
    <source>
        <dbReference type="ARBA" id="ARBA00007145"/>
    </source>
</evidence>
<dbReference type="SUPFAM" id="SSF56317">
    <property type="entry name" value="Carbon-nitrogen hydrolase"/>
    <property type="match status" value="1"/>
</dbReference>
<dbReference type="InterPro" id="IPR022310">
    <property type="entry name" value="NAD/GMP_synthase"/>
</dbReference>
<keyword evidence="6 7" id="KW-0520">NAD</keyword>
<evidence type="ECO:0000256" key="9">
    <source>
        <dbReference type="RuleBase" id="RU003811"/>
    </source>
</evidence>
<dbReference type="NCBIfam" id="NF010588">
    <property type="entry name" value="PRK13981.1"/>
    <property type="match status" value="1"/>
</dbReference>
<dbReference type="CDD" id="cd00553">
    <property type="entry name" value="NAD_synthase"/>
    <property type="match status" value="1"/>
</dbReference>
<dbReference type="FunFam" id="3.40.50.620:FF:000106">
    <property type="entry name" value="Glutamine-dependent NAD(+) synthetase"/>
    <property type="match status" value="1"/>
</dbReference>
<dbReference type="GO" id="GO:0009435">
    <property type="term" value="P:NAD+ biosynthetic process"/>
    <property type="evidence" value="ECO:0007669"/>
    <property type="project" value="UniProtKB-UniRule"/>
</dbReference>
<dbReference type="InterPro" id="IPR036526">
    <property type="entry name" value="C-N_Hydrolase_sf"/>
</dbReference>
<feature type="binding site" evidence="7">
    <location>
        <position position="516"/>
    </location>
    <ligand>
        <name>deamido-NAD(+)</name>
        <dbReference type="ChEBI" id="CHEBI:58437"/>
        <note>ligand shared between two neighboring subunits</note>
    </ligand>
</feature>
<feature type="binding site" evidence="7">
    <location>
        <position position="406"/>
    </location>
    <ligand>
        <name>deamido-NAD(+)</name>
        <dbReference type="ChEBI" id="CHEBI:58437"/>
        <note>ligand shared between two neighboring subunits</note>
    </ligand>
</feature>
<evidence type="ECO:0000256" key="8">
    <source>
        <dbReference type="PIRNR" id="PIRNR006630"/>
    </source>
</evidence>
<accession>A0A9D7SV41</accession>
<dbReference type="EC" id="6.3.5.1" evidence="7 8"/>
<dbReference type="GO" id="GO:0008795">
    <property type="term" value="F:NAD+ synthase activity"/>
    <property type="evidence" value="ECO:0007669"/>
    <property type="project" value="UniProtKB-UniRule"/>
</dbReference>
<dbReference type="Proteomes" id="UP000808337">
    <property type="component" value="Unassembled WGS sequence"/>
</dbReference>
<proteinExistence type="inferred from homology"/>
<comment type="similarity">
    <text evidence="2 7 8">In the C-terminal section; belongs to the NAD synthetase family.</text>
</comment>
<comment type="pathway">
    <text evidence="1 7 8">Cofactor biosynthesis; NAD(+) biosynthesis; NAD(+) from deamido-NAD(+) (L-Gln route): step 1/1.</text>
</comment>
<evidence type="ECO:0000256" key="6">
    <source>
        <dbReference type="ARBA" id="ARBA00023027"/>
    </source>
</evidence>
<protein>
    <recommendedName>
        <fullName evidence="7 8">Glutamine-dependent NAD(+) synthetase</fullName>
        <ecNumber evidence="7 8">6.3.5.1</ecNumber>
    </recommendedName>
    <alternativeName>
        <fullName evidence="7 8">NAD(+) synthase [glutamine-hydrolyzing]</fullName>
    </alternativeName>
</protein>
<feature type="active site" description="Proton acceptor; for glutaminase activity" evidence="7">
    <location>
        <position position="41"/>
    </location>
</feature>
<evidence type="ECO:0000313" key="12">
    <source>
        <dbReference type="Proteomes" id="UP000808337"/>
    </source>
</evidence>
<dbReference type="GO" id="GO:0003952">
    <property type="term" value="F:NAD+ synthase (glutamine-hydrolyzing) activity"/>
    <property type="evidence" value="ECO:0007669"/>
    <property type="project" value="UniProtKB-UniRule"/>
</dbReference>
<feature type="domain" description="CN hydrolase" evidence="10">
    <location>
        <begin position="1"/>
        <end position="253"/>
    </location>
</feature>
<comment type="function">
    <text evidence="7">Catalyzes the ATP-dependent amidation of deamido-NAD to form NAD. Uses L-glutamine as a nitrogen source.</text>
</comment>
<feature type="binding site" evidence="7">
    <location>
        <position position="183"/>
    </location>
    <ligand>
        <name>L-glutamine</name>
        <dbReference type="ChEBI" id="CHEBI:58359"/>
    </ligand>
</feature>
<feature type="binding site" evidence="7">
    <location>
        <position position="118"/>
    </location>
    <ligand>
        <name>L-glutamine</name>
        <dbReference type="ChEBI" id="CHEBI:58359"/>
    </ligand>
</feature>
<dbReference type="AlphaFoldDB" id="A0A9D7SV41"/>
<evidence type="ECO:0000256" key="4">
    <source>
        <dbReference type="ARBA" id="ARBA00022741"/>
    </source>
</evidence>
<comment type="caution">
    <text evidence="7">Lacks conserved residue(s) required for the propagation of feature annotation.</text>
</comment>
<dbReference type="Pfam" id="PF00795">
    <property type="entry name" value="CN_hydrolase"/>
    <property type="match status" value="1"/>
</dbReference>
<dbReference type="Pfam" id="PF02540">
    <property type="entry name" value="NAD_synthase"/>
    <property type="match status" value="1"/>
</dbReference>
<evidence type="ECO:0000256" key="5">
    <source>
        <dbReference type="ARBA" id="ARBA00022840"/>
    </source>
</evidence>
<feature type="binding site" evidence="7">
    <location>
        <position position="377"/>
    </location>
    <ligand>
        <name>deamido-NAD(+)</name>
        <dbReference type="ChEBI" id="CHEBI:58437"/>
        <note>ligand shared between two neighboring subunits</note>
    </ligand>
</feature>
<dbReference type="Gene3D" id="3.60.110.10">
    <property type="entry name" value="Carbon-nitrogen hydrolase"/>
    <property type="match status" value="1"/>
</dbReference>
<feature type="binding site" evidence="7">
    <location>
        <position position="401"/>
    </location>
    <ligand>
        <name>ATP</name>
        <dbReference type="ChEBI" id="CHEBI:30616"/>
    </ligand>
</feature>
<dbReference type="InterPro" id="IPR014729">
    <property type="entry name" value="Rossmann-like_a/b/a_fold"/>
</dbReference>
<keyword evidence="5 7" id="KW-0067">ATP-binding</keyword>
<dbReference type="InterPro" id="IPR003010">
    <property type="entry name" value="C-N_Hydrolase"/>
</dbReference>
<evidence type="ECO:0000256" key="3">
    <source>
        <dbReference type="ARBA" id="ARBA00022598"/>
    </source>
</evidence>
<organism evidence="11 12">
    <name type="scientific">Candidatus Opimibacter skivensis</name>
    <dbReference type="NCBI Taxonomy" id="2982028"/>
    <lineage>
        <taxon>Bacteria</taxon>
        <taxon>Pseudomonadati</taxon>
        <taxon>Bacteroidota</taxon>
        <taxon>Saprospiria</taxon>
        <taxon>Saprospirales</taxon>
        <taxon>Saprospiraceae</taxon>
        <taxon>Candidatus Opimibacter</taxon>
    </lineage>
</organism>
<dbReference type="InterPro" id="IPR003694">
    <property type="entry name" value="NAD_synthase"/>
</dbReference>
<evidence type="ECO:0000256" key="7">
    <source>
        <dbReference type="HAMAP-Rule" id="MF_02090"/>
    </source>
</evidence>
<dbReference type="EMBL" id="JADKGY010000006">
    <property type="protein sequence ID" value="MBK9982538.1"/>
    <property type="molecule type" value="Genomic_DNA"/>
</dbReference>
<dbReference type="PIRSF" id="PIRSF006630">
    <property type="entry name" value="NADS_GAT"/>
    <property type="match status" value="1"/>
</dbReference>
<dbReference type="PANTHER" id="PTHR23090:SF9">
    <property type="entry name" value="GLUTAMINE-DEPENDENT NAD(+) SYNTHETASE"/>
    <property type="match status" value="1"/>
</dbReference>
<name>A0A9D7SV41_9BACT</name>